<dbReference type="AlphaFoldDB" id="A0AAV2Q8Y0"/>
<dbReference type="InterPro" id="IPR016187">
    <property type="entry name" value="CTDL_fold"/>
</dbReference>
<keyword evidence="1" id="KW-0732">Signal</keyword>
<keyword evidence="4" id="KW-1185">Reference proteome</keyword>
<proteinExistence type="predicted"/>
<accession>A0AAV2Q8Y0</accession>
<protein>
    <recommendedName>
        <fullName evidence="2">C-type lectin domain-containing protein</fullName>
    </recommendedName>
</protein>
<feature type="domain" description="C-type lectin" evidence="2">
    <location>
        <begin position="128"/>
        <end position="242"/>
    </location>
</feature>
<dbReference type="Proteomes" id="UP001497623">
    <property type="component" value="Unassembled WGS sequence"/>
</dbReference>
<evidence type="ECO:0000259" key="2">
    <source>
        <dbReference type="PROSITE" id="PS50041"/>
    </source>
</evidence>
<dbReference type="Pfam" id="PF00059">
    <property type="entry name" value="Lectin_C"/>
    <property type="match status" value="1"/>
</dbReference>
<reference evidence="3 4" key="1">
    <citation type="submission" date="2024-05" db="EMBL/GenBank/DDBJ databases">
        <authorList>
            <person name="Wallberg A."/>
        </authorList>
    </citation>
    <scope>NUCLEOTIDE SEQUENCE [LARGE SCALE GENOMIC DNA]</scope>
</reference>
<feature type="chain" id="PRO_5043943191" description="C-type lectin domain-containing protein" evidence="1">
    <location>
        <begin position="26"/>
        <end position="245"/>
    </location>
</feature>
<name>A0AAV2Q8Y0_MEGNR</name>
<dbReference type="InterPro" id="IPR016186">
    <property type="entry name" value="C-type_lectin-like/link_sf"/>
</dbReference>
<evidence type="ECO:0000313" key="3">
    <source>
        <dbReference type="EMBL" id="CAL4071087.1"/>
    </source>
</evidence>
<evidence type="ECO:0000313" key="4">
    <source>
        <dbReference type="Proteomes" id="UP001497623"/>
    </source>
</evidence>
<sequence>MAYRTEKMCISFLFILLGTFGMCEPKTTTIQHIYDVYEPVDPINAIVNTLKNINDTLNILKKNSINSATMEKNVYDTLNIIKENSNASAKIQEKVYDALNIIKENSITAAKVLNNICPDRYERLIKGCFYLREKGPAGNIMSWISARLYCQAIDGDLAVVDDIPKFLNYYENQPNFRLQEYHWYGASRIGHEILYVNGTVLPASSSLWEAGYPGPGNCVALHTSKQKLITTDCAKKYYFICKADW</sequence>
<evidence type="ECO:0000256" key="1">
    <source>
        <dbReference type="SAM" id="SignalP"/>
    </source>
</evidence>
<gene>
    <name evidence="3" type="ORF">MNOR_LOCUS8430</name>
</gene>
<dbReference type="InterPro" id="IPR001304">
    <property type="entry name" value="C-type_lectin-like"/>
</dbReference>
<dbReference type="SUPFAM" id="SSF56436">
    <property type="entry name" value="C-type lectin-like"/>
    <property type="match status" value="1"/>
</dbReference>
<feature type="signal peptide" evidence="1">
    <location>
        <begin position="1"/>
        <end position="25"/>
    </location>
</feature>
<dbReference type="EMBL" id="CAXKWB010003929">
    <property type="protein sequence ID" value="CAL4071087.1"/>
    <property type="molecule type" value="Genomic_DNA"/>
</dbReference>
<dbReference type="SMART" id="SM00034">
    <property type="entry name" value="CLECT"/>
    <property type="match status" value="1"/>
</dbReference>
<dbReference type="Gene3D" id="3.10.100.10">
    <property type="entry name" value="Mannose-Binding Protein A, subunit A"/>
    <property type="match status" value="1"/>
</dbReference>
<dbReference type="PROSITE" id="PS50041">
    <property type="entry name" value="C_TYPE_LECTIN_2"/>
    <property type="match status" value="1"/>
</dbReference>
<organism evidence="3 4">
    <name type="scientific">Meganyctiphanes norvegica</name>
    <name type="common">Northern krill</name>
    <name type="synonym">Thysanopoda norvegica</name>
    <dbReference type="NCBI Taxonomy" id="48144"/>
    <lineage>
        <taxon>Eukaryota</taxon>
        <taxon>Metazoa</taxon>
        <taxon>Ecdysozoa</taxon>
        <taxon>Arthropoda</taxon>
        <taxon>Crustacea</taxon>
        <taxon>Multicrustacea</taxon>
        <taxon>Malacostraca</taxon>
        <taxon>Eumalacostraca</taxon>
        <taxon>Eucarida</taxon>
        <taxon>Euphausiacea</taxon>
        <taxon>Euphausiidae</taxon>
        <taxon>Meganyctiphanes</taxon>
    </lineage>
</organism>
<dbReference type="CDD" id="cd00037">
    <property type="entry name" value="CLECT"/>
    <property type="match status" value="1"/>
</dbReference>
<comment type="caution">
    <text evidence="3">The sequence shown here is derived from an EMBL/GenBank/DDBJ whole genome shotgun (WGS) entry which is preliminary data.</text>
</comment>